<name>A0A8A1USS3_STRR1</name>
<reference evidence="1" key="3">
    <citation type="journal article" date="2021" name="bioRxiv">
        <title>Bilateral symmetry of linear streptomycete chromosomes.</title>
        <authorList>
            <person name="Algora-Gallardo L."/>
            <person name="Schniete J.K."/>
            <person name="Mark D.R."/>
            <person name="Hunter I.S."/>
            <person name="Herron P.R."/>
        </authorList>
    </citation>
    <scope>NUCLEOTIDE SEQUENCE</scope>
    <source>
        <strain evidence="1">ATCC 10970</strain>
    </source>
</reference>
<evidence type="ECO:0000313" key="2">
    <source>
        <dbReference type="Proteomes" id="UP000011074"/>
    </source>
</evidence>
<sequence length="108" mass="11895">MSPSAISHQGDAEVISLVHAYEYETAPDWITQDVIKVVASLITHPSHCDARVAVEYHLLSALNSLPAGPGALREQHCQNVTVEDALLFLRRSVDDLWNAENLLAPLIR</sequence>
<dbReference type="GeneID" id="66858478"/>
<organism evidence="1 2">
    <name type="scientific">Streptomyces rimosus subsp. rimosus (strain ATCC 10970 / DSM 40260 / JCM 4667 / NRRL 2234)</name>
    <dbReference type="NCBI Taxonomy" id="1265868"/>
    <lineage>
        <taxon>Bacteria</taxon>
        <taxon>Bacillati</taxon>
        <taxon>Actinomycetota</taxon>
        <taxon>Actinomycetes</taxon>
        <taxon>Kitasatosporales</taxon>
        <taxon>Streptomycetaceae</taxon>
        <taxon>Streptomyces</taxon>
    </lineage>
</organism>
<reference evidence="1" key="1">
    <citation type="submission" date="2012-12" db="EMBL/GenBank/DDBJ databases">
        <authorList>
            <person name="Pethick F.E."/>
            <person name="MacFadyen A.C."/>
            <person name="Tang Z."/>
            <person name="Sangal V."/>
            <person name="Tze-Tze L."/>
            <person name="Chu J."/>
            <person name="Guo M."/>
            <person name="Kirby R."/>
            <person name="Hoskisson P.A."/>
            <person name="Herron P.R."/>
            <person name="Hunter I.S."/>
        </authorList>
    </citation>
    <scope>NUCLEOTIDE SEQUENCE</scope>
    <source>
        <strain evidence="1">ATCC 10970</strain>
    </source>
</reference>
<protein>
    <submittedName>
        <fullName evidence="1">Uncharacterized protein</fullName>
    </submittedName>
</protein>
<reference evidence="1" key="2">
    <citation type="submission" date="2020-01" db="EMBL/GenBank/DDBJ databases">
        <authorList>
            <person name="Algora L."/>
            <person name="Schniete J.K."/>
            <person name="MacFadyen A."/>
            <person name="Hoskisson P.A."/>
            <person name="Hunter I.S."/>
            <person name="Herron P.R."/>
        </authorList>
    </citation>
    <scope>NUCLEOTIDE SEQUENCE</scope>
    <source>
        <strain evidence="1">ATCC 10970</strain>
    </source>
</reference>
<gene>
    <name evidence="1" type="ORF">SRIM_030890</name>
</gene>
<dbReference type="AlphaFoldDB" id="A0A8A1USS3"/>
<dbReference type="EMBL" id="CP048261">
    <property type="protein sequence ID" value="QST83996.1"/>
    <property type="molecule type" value="Genomic_DNA"/>
</dbReference>
<dbReference type="Proteomes" id="UP000011074">
    <property type="component" value="Chromosome"/>
</dbReference>
<proteinExistence type="predicted"/>
<dbReference type="RefSeq" id="WP_129820891.1">
    <property type="nucleotide sequence ID" value="NZ_CP048261.1"/>
</dbReference>
<accession>A0A8A1USS3</accession>
<evidence type="ECO:0000313" key="1">
    <source>
        <dbReference type="EMBL" id="QST83996.1"/>
    </source>
</evidence>